<comment type="similarity">
    <text evidence="15">In the N-terminal section; belongs to the cytochrome b5 family.</text>
</comment>
<feature type="compositionally biased region" description="Basic and acidic residues" evidence="18">
    <location>
        <begin position="956"/>
        <end position="969"/>
    </location>
</feature>
<dbReference type="InterPro" id="IPR013785">
    <property type="entry name" value="Aldolase_TIM"/>
</dbReference>
<dbReference type="SUPFAM" id="SSF51905">
    <property type="entry name" value="FAD/NAD(P)-binding domain"/>
    <property type="match status" value="2"/>
</dbReference>
<evidence type="ECO:0000256" key="9">
    <source>
        <dbReference type="ARBA" id="ARBA00022723"/>
    </source>
</evidence>
<evidence type="ECO:0000256" key="6">
    <source>
        <dbReference type="ARBA" id="ARBA00022617"/>
    </source>
</evidence>
<keyword evidence="22" id="KW-1185">Reference proteome</keyword>
<comment type="similarity">
    <text evidence="4">Belongs to the FAD-binding monooxygenase family.</text>
</comment>
<proteinExistence type="inferred from homology"/>
<gene>
    <name evidence="21" type="ORF">FHL15_008921</name>
</gene>
<accession>A0A553HQG7</accession>
<dbReference type="InterPro" id="IPR000262">
    <property type="entry name" value="FMN-dep_DH"/>
</dbReference>
<keyword evidence="10" id="KW-0560">Oxidoreductase</keyword>
<comment type="cofactor">
    <cofactor evidence="2">
        <name>heme b</name>
        <dbReference type="ChEBI" id="CHEBI:60344"/>
    </cofactor>
</comment>
<dbReference type="InterPro" id="IPR036400">
    <property type="entry name" value="Cyt_B5-like_heme/steroid_sf"/>
</dbReference>
<dbReference type="InterPro" id="IPR037396">
    <property type="entry name" value="FMN_HAD"/>
</dbReference>
<evidence type="ECO:0000256" key="3">
    <source>
        <dbReference type="ARBA" id="ARBA00004569"/>
    </source>
</evidence>
<evidence type="ECO:0000313" key="22">
    <source>
        <dbReference type="Proteomes" id="UP000319160"/>
    </source>
</evidence>
<evidence type="ECO:0000256" key="10">
    <source>
        <dbReference type="ARBA" id="ARBA00023002"/>
    </source>
</evidence>
<evidence type="ECO:0000256" key="18">
    <source>
        <dbReference type="SAM" id="MobiDB-lite"/>
    </source>
</evidence>
<feature type="domain" description="FMN hydroxy acid dehydrogenase" evidence="20">
    <location>
        <begin position="994"/>
        <end position="1357"/>
    </location>
</feature>
<dbReference type="Pfam" id="PF13450">
    <property type="entry name" value="NAD_binding_8"/>
    <property type="match status" value="1"/>
</dbReference>
<dbReference type="SUPFAM" id="SSF51395">
    <property type="entry name" value="FMN-linked oxidoreductases"/>
    <property type="match status" value="1"/>
</dbReference>
<reference evidence="22" key="1">
    <citation type="submission" date="2019-06" db="EMBL/GenBank/DDBJ databases">
        <title>Draft genome sequence of the griseofulvin-producing fungus Xylaria cubensis strain G536.</title>
        <authorList>
            <person name="Mead M.E."/>
            <person name="Raja H.A."/>
            <person name="Steenwyk J.L."/>
            <person name="Knowles S.L."/>
            <person name="Oberlies N.H."/>
            <person name="Rokas A."/>
        </authorList>
    </citation>
    <scope>NUCLEOTIDE SEQUENCE [LARGE SCALE GENOMIC DNA]</scope>
    <source>
        <strain evidence="22">G536</strain>
    </source>
</reference>
<evidence type="ECO:0000256" key="2">
    <source>
        <dbReference type="ARBA" id="ARBA00001970"/>
    </source>
</evidence>
<dbReference type="Gene3D" id="3.20.20.70">
    <property type="entry name" value="Aldolase class I"/>
    <property type="match status" value="1"/>
</dbReference>
<feature type="region of interest" description="Disordered" evidence="18">
    <location>
        <begin position="945"/>
        <end position="996"/>
    </location>
</feature>
<dbReference type="GO" id="GO:0020037">
    <property type="term" value="F:heme binding"/>
    <property type="evidence" value="ECO:0007669"/>
    <property type="project" value="InterPro"/>
</dbReference>
<evidence type="ECO:0000256" key="5">
    <source>
        <dbReference type="ARBA" id="ARBA00011881"/>
    </source>
</evidence>
<organism evidence="21 22">
    <name type="scientific">Xylaria flabelliformis</name>
    <dbReference type="NCBI Taxonomy" id="2512241"/>
    <lineage>
        <taxon>Eukaryota</taxon>
        <taxon>Fungi</taxon>
        <taxon>Dikarya</taxon>
        <taxon>Ascomycota</taxon>
        <taxon>Pezizomycotina</taxon>
        <taxon>Sordariomycetes</taxon>
        <taxon>Xylariomycetidae</taxon>
        <taxon>Xylariales</taxon>
        <taxon>Xylariaceae</taxon>
        <taxon>Xylaria</taxon>
    </lineage>
</organism>
<feature type="region of interest" description="Disordered" evidence="18">
    <location>
        <begin position="608"/>
        <end position="638"/>
    </location>
</feature>
<dbReference type="GO" id="GO:0046872">
    <property type="term" value="F:metal ion binding"/>
    <property type="evidence" value="ECO:0007669"/>
    <property type="project" value="UniProtKB-KW"/>
</dbReference>
<feature type="compositionally biased region" description="Basic and acidic residues" evidence="18">
    <location>
        <begin position="823"/>
        <end position="837"/>
    </location>
</feature>
<dbReference type="SMART" id="SM01117">
    <property type="entry name" value="Cyt-b5"/>
    <property type="match status" value="1"/>
</dbReference>
<dbReference type="Gene3D" id="3.10.120.10">
    <property type="entry name" value="Cytochrome b5-like heme/steroid binding domain"/>
    <property type="match status" value="1"/>
</dbReference>
<keyword evidence="12" id="KW-0496">Mitochondrion</keyword>
<dbReference type="PROSITE" id="PS51349">
    <property type="entry name" value="FMN_HYDROXY_ACID_DH_2"/>
    <property type="match status" value="1"/>
</dbReference>
<dbReference type="FunFam" id="3.20.20.70:FF:000062">
    <property type="entry name" value="Cytochrome b2, mitochondrial, putative"/>
    <property type="match status" value="1"/>
</dbReference>
<keyword evidence="7" id="KW-0285">Flavoprotein</keyword>
<evidence type="ECO:0000256" key="8">
    <source>
        <dbReference type="ARBA" id="ARBA00022643"/>
    </source>
</evidence>
<dbReference type="CDD" id="cd02922">
    <property type="entry name" value="FCB2_FMN"/>
    <property type="match status" value="1"/>
</dbReference>
<comment type="caution">
    <text evidence="21">The sequence shown here is derived from an EMBL/GenBank/DDBJ whole genome shotgun (WGS) entry which is preliminary data.</text>
</comment>
<dbReference type="STRING" id="2512241.A0A553HQG7"/>
<dbReference type="EC" id="1.1.2.3" evidence="16"/>
<keyword evidence="11" id="KW-0408">Iron</keyword>
<comment type="subcellular location">
    <subcellularLocation>
        <location evidence="3">Mitochondrion intermembrane space</location>
    </subcellularLocation>
</comment>
<evidence type="ECO:0000256" key="7">
    <source>
        <dbReference type="ARBA" id="ARBA00022630"/>
    </source>
</evidence>
<dbReference type="Pfam" id="PF01070">
    <property type="entry name" value="FMN_dh"/>
    <property type="match status" value="1"/>
</dbReference>
<dbReference type="InterPro" id="IPR051209">
    <property type="entry name" value="FAD-bind_Monooxygenase_sf"/>
</dbReference>
<evidence type="ECO:0000259" key="20">
    <source>
        <dbReference type="PROSITE" id="PS51349"/>
    </source>
</evidence>
<dbReference type="PROSITE" id="PS00191">
    <property type="entry name" value="CYTOCHROME_B5_1"/>
    <property type="match status" value="1"/>
</dbReference>
<dbReference type="Gene3D" id="3.50.50.60">
    <property type="entry name" value="FAD/NAD(P)-binding domain"/>
    <property type="match status" value="2"/>
</dbReference>
<dbReference type="PROSITE" id="PS50255">
    <property type="entry name" value="CYTOCHROME_B5_2"/>
    <property type="match status" value="1"/>
</dbReference>
<evidence type="ECO:0000256" key="4">
    <source>
        <dbReference type="ARBA" id="ARBA00010139"/>
    </source>
</evidence>
<feature type="compositionally biased region" description="Polar residues" evidence="18">
    <location>
        <begin position="742"/>
        <end position="752"/>
    </location>
</feature>
<evidence type="ECO:0000259" key="19">
    <source>
        <dbReference type="PROSITE" id="PS50255"/>
    </source>
</evidence>
<dbReference type="InterPro" id="IPR036188">
    <property type="entry name" value="FAD/NAD-bd_sf"/>
</dbReference>
<dbReference type="PANTHER" id="PTHR42877:SF12">
    <property type="entry name" value="MONOOXYGENASE"/>
    <property type="match status" value="1"/>
</dbReference>
<evidence type="ECO:0000256" key="14">
    <source>
        <dbReference type="ARBA" id="ARBA00061137"/>
    </source>
</evidence>
<keyword evidence="6" id="KW-0349">Heme</keyword>
<keyword evidence="9" id="KW-0479">Metal-binding</keyword>
<evidence type="ECO:0000313" key="21">
    <source>
        <dbReference type="EMBL" id="TRX90193.1"/>
    </source>
</evidence>
<protein>
    <recommendedName>
        <fullName evidence="17">L-lactate dehydrogenase (cytochrome)</fullName>
        <ecNumber evidence="16">1.1.2.3</ecNumber>
    </recommendedName>
</protein>
<dbReference type="GO" id="GO:0005758">
    <property type="term" value="C:mitochondrial intermembrane space"/>
    <property type="evidence" value="ECO:0007669"/>
    <property type="project" value="UniProtKB-SubCell"/>
</dbReference>
<dbReference type="PANTHER" id="PTHR42877">
    <property type="entry name" value="L-ORNITHINE N(5)-MONOOXYGENASE-RELATED"/>
    <property type="match status" value="1"/>
</dbReference>
<evidence type="ECO:0000256" key="11">
    <source>
        <dbReference type="ARBA" id="ARBA00023004"/>
    </source>
</evidence>
<evidence type="ECO:0000256" key="16">
    <source>
        <dbReference type="ARBA" id="ARBA00066458"/>
    </source>
</evidence>
<feature type="compositionally biased region" description="Polar residues" evidence="18">
    <location>
        <begin position="842"/>
        <end position="851"/>
    </location>
</feature>
<dbReference type="InterPro" id="IPR001199">
    <property type="entry name" value="Cyt_B5-like_heme/steroid-bd"/>
</dbReference>
<feature type="domain" description="Cytochrome b5 heme-binding" evidence="19">
    <location>
        <begin position="891"/>
        <end position="968"/>
    </location>
</feature>
<dbReference type="Pfam" id="PF00173">
    <property type="entry name" value="Cyt-b5"/>
    <property type="match status" value="1"/>
</dbReference>
<feature type="region of interest" description="Disordered" evidence="18">
    <location>
        <begin position="823"/>
        <end position="892"/>
    </location>
</feature>
<dbReference type="Proteomes" id="UP000319160">
    <property type="component" value="Unassembled WGS sequence"/>
</dbReference>
<dbReference type="InterPro" id="IPR018506">
    <property type="entry name" value="Cyt_B5_heme-BS"/>
</dbReference>
<dbReference type="GO" id="GO:0004460">
    <property type="term" value="F:L-lactate dehydrogenase (cytochrome) activity"/>
    <property type="evidence" value="ECO:0007669"/>
    <property type="project" value="UniProtKB-EC"/>
</dbReference>
<dbReference type="PRINTS" id="PR00363">
    <property type="entry name" value="CYTOCHROMEB5"/>
</dbReference>
<dbReference type="EMBL" id="VFLP01000058">
    <property type="protein sequence ID" value="TRX90193.1"/>
    <property type="molecule type" value="Genomic_DNA"/>
</dbReference>
<evidence type="ECO:0000256" key="17">
    <source>
        <dbReference type="ARBA" id="ARBA00068515"/>
    </source>
</evidence>
<name>A0A553HQG7_9PEZI</name>
<feature type="compositionally biased region" description="Basic and acidic residues" evidence="18">
    <location>
        <begin position="712"/>
        <end position="740"/>
    </location>
</feature>
<evidence type="ECO:0000256" key="1">
    <source>
        <dbReference type="ARBA" id="ARBA00001917"/>
    </source>
</evidence>
<sequence length="1381" mass="153543">MTRRKVTPIVSSHCLTGSKVANTKINHTAREPYSVLEQPLGTAKHVRIVGIGAGASGLNMIRTLRRNLENYEHIIYEKNSKVGGTWFENRYPGCRCDVPSHNYQFSWRPNPDWSNFFSPAEEIEKYLDRVCEEEHMMDTIKTQHKVIGAWWDESQGLWDLSVRNLETGEEFRDHANFIVDASGILNNWKWPEIPNLDAFQGELIHTANWPKDFDYTNKTVAVIGNGSSGIQVVPAIHPAVKKLYHFVRTPTWILPPRILAMMMMDSPAKSVLTQLELDEKENFSAAQIKKFREDPEFYRQFVKTIELDLNGAFAVLLNGGPVQQYATSKVKEWMTACLGGDENLCKALIPTYPLGCRRMTPAPGYLEALRSPNVDVITEGIACIVKEGIQLESGEIIKLDAIICATGFDTSFTPRFPLVGRDGNIQDTFQKEVPMSYMSCALPGVPNYFTIMGPNAPIGHGSVFTLTEHIARYITRAIHKCQVEGIKAICPSEAAVADFHEHITAFMPRTSWAASCSSWFKGGKIDGPVTALHPGSRIHFFHMLEHFRGEDWEYVYDHPAANRFNYLGNGFSTKEFNPNFDSTWYLEASADAPIICTIPTPRAIHDSSYSRTAAKEKSMPEETQEPTGDEVSADDKRDDDLRAREAALMRIAEEIDVGRDGSIESLNAWARLHHVLNLLQEDPSEVRDQDESIVDFSESNQPSDTAAALQKEVADKTSHQKQEPARLESREPPKDSERKPRANTQSIRQSGNEPLMSRHISLESAVPPSTPDSNNVVMALDSLFELEDRMHVLTRSDAAFRRKNNSEPKTSMTTKAKEYAAKVFKRQDSRGNARNVRDAANGTESRAGSSSDDNRPLISPSTRALSGEPSSKLQTNERRQPASKVSVVKRQRPSANDLFAKHTTPESCWVVLYGNVYDITEFLPSHPGGSKIILQLAGRDATEEYDPIHPPGTLEENLKPEAKLGRIDPETLVQTSKPAAKEEKKPETEDDSPPSMESLLNLDEIEQVAHKQISDKAWAYYYSASDDLWSKTNNNNVYRDILLRPRVFLDCTGCDLTTTVLGKQKLDLPIYVSPAAMARLAHPDGEQGIARACSRFGAMQIISNNASMTPEQIVSDAKPGQTFGWQLYVQTDRAKSEAMLARINKMPDHFKFICLTLDAPVPGKRELDEKQNFKNAIKVASGVKTAGEPERPGGGGVGQQLFWGTAADLTWKITLPWLAKHTNLPIVLKGVQTHEDAYLAAKYAPQVKAIILSNHGGRALDTAPPAVHTLLEIRKYCPEVFNHIDVWVDGGIKRGTDVVKALALGAKAVGIGRAALFGLGAGGQAGVERTLETTCMKLLGVKNVSELGPKHINTRKVERDIFDGDANLETFGLWEKVKSKL</sequence>
<feature type="region of interest" description="Disordered" evidence="18">
    <location>
        <begin position="696"/>
        <end position="755"/>
    </location>
</feature>
<evidence type="ECO:0000256" key="13">
    <source>
        <dbReference type="ARBA" id="ARBA00052399"/>
    </source>
</evidence>
<dbReference type="InterPro" id="IPR037458">
    <property type="entry name" value="L-MDH/L-LDH_FMN-bd"/>
</dbReference>
<dbReference type="SUPFAM" id="SSF55856">
    <property type="entry name" value="Cytochrome b5-like heme/steroid binding domain"/>
    <property type="match status" value="1"/>
</dbReference>
<keyword evidence="8" id="KW-0288">FMN</keyword>
<comment type="subunit">
    <text evidence="5">Homotetramer.</text>
</comment>
<feature type="compositionally biased region" description="Acidic residues" evidence="18">
    <location>
        <begin position="622"/>
        <end position="632"/>
    </location>
</feature>
<comment type="similarity">
    <text evidence="14">In the C-terminal section; belongs to the FMN-dependent alpha-hydroxy acid dehydrogenase family.</text>
</comment>
<feature type="compositionally biased region" description="Polar residues" evidence="18">
    <location>
        <begin position="859"/>
        <end position="874"/>
    </location>
</feature>
<comment type="catalytic activity">
    <reaction evidence="13">
        <text>(S)-lactate + 2 Fe(III)-[cytochrome c] = 2 Fe(II)-[cytochrome c] + pyruvate + 2 H(+)</text>
        <dbReference type="Rhea" id="RHEA:19909"/>
        <dbReference type="Rhea" id="RHEA-COMP:10350"/>
        <dbReference type="Rhea" id="RHEA-COMP:14399"/>
        <dbReference type="ChEBI" id="CHEBI:15361"/>
        <dbReference type="ChEBI" id="CHEBI:15378"/>
        <dbReference type="ChEBI" id="CHEBI:16651"/>
        <dbReference type="ChEBI" id="CHEBI:29033"/>
        <dbReference type="ChEBI" id="CHEBI:29034"/>
        <dbReference type="EC" id="1.1.2.3"/>
    </reaction>
    <physiologicalReaction direction="left-to-right" evidence="13">
        <dbReference type="Rhea" id="RHEA:19910"/>
    </physiologicalReaction>
</comment>
<dbReference type="OrthoDB" id="74360at2759"/>
<comment type="cofactor">
    <cofactor evidence="1">
        <name>FMN</name>
        <dbReference type="ChEBI" id="CHEBI:58210"/>
    </cofactor>
</comment>
<evidence type="ECO:0000256" key="15">
    <source>
        <dbReference type="ARBA" id="ARBA00061589"/>
    </source>
</evidence>
<evidence type="ECO:0000256" key="12">
    <source>
        <dbReference type="ARBA" id="ARBA00023128"/>
    </source>
</evidence>